<feature type="compositionally biased region" description="Basic and acidic residues" evidence="1">
    <location>
        <begin position="147"/>
        <end position="207"/>
    </location>
</feature>
<keyword evidence="3" id="KW-1185">Reference proteome</keyword>
<gene>
    <name evidence="2" type="ORF">CINC_LOCUS2296</name>
</gene>
<feature type="compositionally biased region" description="Basic and acidic residues" evidence="1">
    <location>
        <begin position="69"/>
        <end position="80"/>
    </location>
</feature>
<feature type="compositionally biased region" description="Basic and acidic residues" evidence="1">
    <location>
        <begin position="248"/>
        <end position="270"/>
    </location>
</feature>
<proteinExistence type="predicted"/>
<dbReference type="OrthoDB" id="10253254at2759"/>
<reference evidence="2" key="1">
    <citation type="submission" date="2021-12" db="EMBL/GenBank/DDBJ databases">
        <authorList>
            <person name="King R."/>
        </authorList>
    </citation>
    <scope>NUCLEOTIDE SEQUENCE</scope>
</reference>
<feature type="compositionally biased region" description="Basic and acidic residues" evidence="1">
    <location>
        <begin position="100"/>
        <end position="135"/>
    </location>
</feature>
<dbReference type="AlphaFoldDB" id="A0A9N8KX89"/>
<dbReference type="InterPro" id="IPR027417">
    <property type="entry name" value="P-loop_NTPase"/>
</dbReference>
<protein>
    <submittedName>
        <fullName evidence="2">Uncharacterized protein</fullName>
    </submittedName>
</protein>
<feature type="region of interest" description="Disordered" evidence="1">
    <location>
        <begin position="55"/>
        <end position="296"/>
    </location>
</feature>
<organism evidence="2 3">
    <name type="scientific">Chrysodeixis includens</name>
    <name type="common">Soybean looper</name>
    <name type="synonym">Pseudoplusia includens</name>
    <dbReference type="NCBI Taxonomy" id="689277"/>
    <lineage>
        <taxon>Eukaryota</taxon>
        <taxon>Metazoa</taxon>
        <taxon>Ecdysozoa</taxon>
        <taxon>Arthropoda</taxon>
        <taxon>Hexapoda</taxon>
        <taxon>Insecta</taxon>
        <taxon>Pterygota</taxon>
        <taxon>Neoptera</taxon>
        <taxon>Endopterygota</taxon>
        <taxon>Lepidoptera</taxon>
        <taxon>Glossata</taxon>
        <taxon>Ditrysia</taxon>
        <taxon>Noctuoidea</taxon>
        <taxon>Noctuidae</taxon>
        <taxon>Plusiinae</taxon>
        <taxon>Chrysodeixis</taxon>
    </lineage>
</organism>
<feature type="region of interest" description="Disordered" evidence="1">
    <location>
        <begin position="1"/>
        <end position="24"/>
    </location>
</feature>
<evidence type="ECO:0000313" key="3">
    <source>
        <dbReference type="Proteomes" id="UP001154114"/>
    </source>
</evidence>
<name>A0A9N8KX89_CHRIL</name>
<dbReference type="EMBL" id="LR824016">
    <property type="protein sequence ID" value="CAD0200611.1"/>
    <property type="molecule type" value="Genomic_DNA"/>
</dbReference>
<dbReference type="Gene3D" id="3.40.50.300">
    <property type="entry name" value="P-loop containing nucleotide triphosphate hydrolases"/>
    <property type="match status" value="1"/>
</dbReference>
<sequence>MAEEDDSLHRLEGTSGDAPGGLILKKKDKPAEFQFAKPSLLGLDKLAAAKRKQNRLISFQDDNNDDDVDSNKGETSASKERKYRKHNEETPTYTGGISEQARERMLERLQRREKEAKEKGVHNSTQEEKKTRSKDDEDDRYYRHRYDRRDRDRGRRDDRRDDRRDRDKDRDRRKDRDSDRRDRDSDRRGGDSSRRSYYEPRFKDEPRTPNLKVLKPTDKTPWDDDDDDPKAPLRKSSWDFPTPLTREYGADRSQRSERSGKPLRDYKGRPYENTPRASPHKFASSRRAVDIEDPDWEEAEKKLDRAWYNMGEGEADESDPFAGTSAEYVARKEEQIEKRRNRKVSAQRQQIDKDNELWERNRMLTSGVVHAINVNNDLDEVKDPTSDMAMNARKGSALVKAFREQKERRKAQKKHWKLEGTKIGNIMGIQKKEEEMEDGPTKDAYKYAEHLDNEPKEVESKSDFVKKLTIAEQRRYLPVFAVREELLQVIRENSVVIIVGHSLKKLESLAVVQ</sequence>
<evidence type="ECO:0000313" key="2">
    <source>
        <dbReference type="EMBL" id="CAD0200611.1"/>
    </source>
</evidence>
<dbReference type="Proteomes" id="UP001154114">
    <property type="component" value="Chromosome 13"/>
</dbReference>
<accession>A0A9N8KX89</accession>
<evidence type="ECO:0000256" key="1">
    <source>
        <dbReference type="SAM" id="MobiDB-lite"/>
    </source>
</evidence>